<keyword evidence="9" id="KW-1185">Reference proteome</keyword>
<keyword evidence="2 6" id="KW-0812">Transmembrane</keyword>
<evidence type="ECO:0000256" key="5">
    <source>
        <dbReference type="SAM" id="MobiDB-lite"/>
    </source>
</evidence>
<evidence type="ECO:0000256" key="4">
    <source>
        <dbReference type="ARBA" id="ARBA00023136"/>
    </source>
</evidence>
<feature type="compositionally biased region" description="Low complexity" evidence="5">
    <location>
        <begin position="22"/>
        <end position="51"/>
    </location>
</feature>
<dbReference type="AlphaFoldDB" id="A0A0D2VV46"/>
<evidence type="ECO:0000256" key="1">
    <source>
        <dbReference type="ARBA" id="ARBA00004127"/>
    </source>
</evidence>
<dbReference type="PANTHER" id="PTHR46140">
    <property type="entry name" value="VACUOLAR TRANSPORTER CHAPERONE 1-RELATED"/>
    <property type="match status" value="1"/>
</dbReference>
<proteinExistence type="predicted"/>
<dbReference type="Pfam" id="PF02656">
    <property type="entry name" value="DUF202"/>
    <property type="match status" value="1"/>
</dbReference>
<accession>A0A0D2VV46</accession>
<dbReference type="eggNOG" id="ENOG502T2MT">
    <property type="taxonomic scope" value="Eukaryota"/>
</dbReference>
<dbReference type="OrthoDB" id="2243669at2759"/>
<dbReference type="STRING" id="595528.A0A0D2VV46"/>
<keyword evidence="4 6" id="KW-0472">Membrane</keyword>
<feature type="transmembrane region" description="Helical" evidence="6">
    <location>
        <begin position="156"/>
        <end position="174"/>
    </location>
</feature>
<evidence type="ECO:0000256" key="6">
    <source>
        <dbReference type="SAM" id="Phobius"/>
    </source>
</evidence>
<evidence type="ECO:0000256" key="3">
    <source>
        <dbReference type="ARBA" id="ARBA00022989"/>
    </source>
</evidence>
<dbReference type="PhylomeDB" id="A0A0D2VV46"/>
<protein>
    <recommendedName>
        <fullName evidence="7">DUF202 domain-containing protein</fullName>
    </recommendedName>
</protein>
<feature type="region of interest" description="Disordered" evidence="5">
    <location>
        <begin position="1"/>
        <end position="56"/>
    </location>
</feature>
<organism evidence="8 9">
    <name type="scientific">Capsaspora owczarzaki (strain ATCC 30864)</name>
    <dbReference type="NCBI Taxonomy" id="595528"/>
    <lineage>
        <taxon>Eukaryota</taxon>
        <taxon>Filasterea</taxon>
        <taxon>Capsaspora</taxon>
    </lineage>
</organism>
<reference evidence="9" key="1">
    <citation type="submission" date="2011-02" db="EMBL/GenBank/DDBJ databases">
        <title>The Genome Sequence of Capsaspora owczarzaki ATCC 30864.</title>
        <authorList>
            <person name="Russ C."/>
            <person name="Cuomo C."/>
            <person name="Burger G."/>
            <person name="Gray M.W."/>
            <person name="Holland P.W.H."/>
            <person name="King N."/>
            <person name="Lang F.B.F."/>
            <person name="Roger A.J."/>
            <person name="Ruiz-Trillo I."/>
            <person name="Young S.K."/>
            <person name="Zeng Q."/>
            <person name="Gargeya S."/>
            <person name="Alvarado L."/>
            <person name="Berlin A."/>
            <person name="Chapman S.B."/>
            <person name="Chen Z."/>
            <person name="Freedman E."/>
            <person name="Gellesch M."/>
            <person name="Goldberg J."/>
            <person name="Griggs A."/>
            <person name="Gujja S."/>
            <person name="Heilman E."/>
            <person name="Heiman D."/>
            <person name="Howarth C."/>
            <person name="Mehta T."/>
            <person name="Neiman D."/>
            <person name="Pearson M."/>
            <person name="Roberts A."/>
            <person name="Saif S."/>
            <person name="Shea T."/>
            <person name="Shenoy N."/>
            <person name="Sisk P."/>
            <person name="Stolte C."/>
            <person name="Sykes S."/>
            <person name="White J."/>
            <person name="Yandava C."/>
            <person name="Haas B."/>
            <person name="Nusbaum C."/>
            <person name="Birren B."/>
        </authorList>
    </citation>
    <scope>NUCLEOTIDE SEQUENCE</scope>
    <source>
        <strain evidence="9">ATCC 30864</strain>
    </source>
</reference>
<dbReference type="PANTHER" id="PTHR46140:SF1">
    <property type="entry name" value="VACUOLAR TRANSPORTER CHAPERONE COMPLEX SUBUNIT 4-RELATED"/>
    <property type="match status" value="1"/>
</dbReference>
<dbReference type="RefSeq" id="XP_004346442.1">
    <property type="nucleotide sequence ID" value="XM_004346392.2"/>
</dbReference>
<dbReference type="EMBL" id="KE346368">
    <property type="protein sequence ID" value="KJE95307.1"/>
    <property type="molecule type" value="Genomic_DNA"/>
</dbReference>
<dbReference type="GO" id="GO:0012505">
    <property type="term" value="C:endomembrane system"/>
    <property type="evidence" value="ECO:0007669"/>
    <property type="project" value="UniProtKB-SubCell"/>
</dbReference>
<dbReference type="Proteomes" id="UP000008743">
    <property type="component" value="Unassembled WGS sequence"/>
</dbReference>
<name>A0A0D2VV46_CAPO3</name>
<evidence type="ECO:0000313" key="8">
    <source>
        <dbReference type="EMBL" id="KJE95307.1"/>
    </source>
</evidence>
<dbReference type="InParanoid" id="A0A0D2VV46"/>
<gene>
    <name evidence="8" type="ORF">CAOG_005769</name>
</gene>
<feature type="transmembrane region" description="Helical" evidence="6">
    <location>
        <begin position="129"/>
        <end position="150"/>
    </location>
</feature>
<evidence type="ECO:0000256" key="2">
    <source>
        <dbReference type="ARBA" id="ARBA00022692"/>
    </source>
</evidence>
<dbReference type="InterPro" id="IPR051572">
    <property type="entry name" value="VTC_Complex_Subunit"/>
</dbReference>
<sequence>MSKPILQFVNDDDRADDDDDAGFGAFASASSGARRPVASTAMSSATSSQSTGLWPSQRSAMPNAFELLSANSASSPSGTQLTLAASATENSEDRPTKLKKKLKKQIKKSIKAYRGMNKPKMFLANERTYLRWIGQTLALGSMGTTVVVFMNDEMRVPGYLMWAAALGFLVYATIKFRRRAHALAQQRPSPDYDAPIGPVAFMGCVMVAVLAYIIALIVHRS</sequence>
<feature type="transmembrane region" description="Helical" evidence="6">
    <location>
        <begin position="195"/>
        <end position="218"/>
    </location>
</feature>
<evidence type="ECO:0000259" key="7">
    <source>
        <dbReference type="Pfam" id="PF02656"/>
    </source>
</evidence>
<feature type="domain" description="DUF202" evidence="7">
    <location>
        <begin position="122"/>
        <end position="182"/>
    </location>
</feature>
<comment type="subcellular location">
    <subcellularLocation>
        <location evidence="1">Endomembrane system</location>
        <topology evidence="1">Multi-pass membrane protein</topology>
    </subcellularLocation>
</comment>
<dbReference type="InterPro" id="IPR003807">
    <property type="entry name" value="DUF202"/>
</dbReference>
<keyword evidence="3 6" id="KW-1133">Transmembrane helix</keyword>
<evidence type="ECO:0000313" key="9">
    <source>
        <dbReference type="Proteomes" id="UP000008743"/>
    </source>
</evidence>